<evidence type="ECO:0000259" key="2">
    <source>
        <dbReference type="Pfam" id="PF07833"/>
    </source>
</evidence>
<feature type="signal peptide" evidence="1">
    <location>
        <begin position="1"/>
        <end position="23"/>
    </location>
</feature>
<feature type="domain" description="Copper amine oxidase-like N-terminal" evidence="2">
    <location>
        <begin position="30"/>
        <end position="151"/>
    </location>
</feature>
<evidence type="ECO:0000313" key="3">
    <source>
        <dbReference type="EMBL" id="MBP2025417.1"/>
    </source>
</evidence>
<comment type="caution">
    <text evidence="3">The sequence shown here is derived from an EMBL/GenBank/DDBJ whole genome shotgun (WGS) entry which is preliminary data.</text>
</comment>
<dbReference type="InterPro" id="IPR036582">
    <property type="entry name" value="Mao_N_sf"/>
</dbReference>
<dbReference type="SUPFAM" id="SSF55383">
    <property type="entry name" value="Copper amine oxidase, domain N"/>
    <property type="match status" value="2"/>
</dbReference>
<organism evidence="3 4">
    <name type="scientific">Peptoniphilus stercorisuis</name>
    <dbReference type="NCBI Taxonomy" id="1436965"/>
    <lineage>
        <taxon>Bacteria</taxon>
        <taxon>Bacillati</taxon>
        <taxon>Bacillota</taxon>
        <taxon>Tissierellia</taxon>
        <taxon>Tissierellales</taxon>
        <taxon>Peptoniphilaceae</taxon>
        <taxon>Peptoniphilus</taxon>
    </lineage>
</organism>
<protein>
    <recommendedName>
        <fullName evidence="2">Copper amine oxidase-like N-terminal domain-containing protein</fullName>
    </recommendedName>
</protein>
<dbReference type="RefSeq" id="WP_210060707.1">
    <property type="nucleotide sequence ID" value="NZ_JAGGLJ010000007.1"/>
</dbReference>
<keyword evidence="4" id="KW-1185">Reference proteome</keyword>
<proteinExistence type="predicted"/>
<dbReference type="InterPro" id="IPR012854">
    <property type="entry name" value="Cu_amine_oxidase-like_N"/>
</dbReference>
<feature type="chain" id="PRO_5046385771" description="Copper amine oxidase-like N-terminal domain-containing protein" evidence="1">
    <location>
        <begin position="24"/>
        <end position="241"/>
    </location>
</feature>
<gene>
    <name evidence="3" type="ORF">J2Z71_000947</name>
</gene>
<sequence>MKTFKKLFILLCIFISIPFTVYAKNNLKICIDGNYIYTDKKIFIKNNRALVPIRVITENLGYIVNWDNSKKEILISEDVNNSKTKTIILKIGDEKINILDFSNSDDLINYTYTLDASPEIIDNTTYIPIRAIGEIFSYNVNWDNLEKTIILNNRNLNEKENFCKNCNEKQVQIDSLNKQKSKNIKSKNINNKNLDLIKGNKNSKIYHIKGQRYFDSINEKNIIYFNSEEDAKKSGYKKSKI</sequence>
<name>A0ABS4KCC8_9FIRM</name>
<dbReference type="Pfam" id="PF07833">
    <property type="entry name" value="Cu_amine_oxidN1"/>
    <property type="match status" value="1"/>
</dbReference>
<dbReference type="EMBL" id="JAGGLJ010000007">
    <property type="protein sequence ID" value="MBP2025417.1"/>
    <property type="molecule type" value="Genomic_DNA"/>
</dbReference>
<accession>A0ABS4KCC8</accession>
<reference evidence="3 4" key="1">
    <citation type="submission" date="2021-03" db="EMBL/GenBank/DDBJ databases">
        <title>Genomic Encyclopedia of Type Strains, Phase IV (KMG-IV): sequencing the most valuable type-strain genomes for metagenomic binning, comparative biology and taxonomic classification.</title>
        <authorList>
            <person name="Goeker M."/>
        </authorList>
    </citation>
    <scope>NUCLEOTIDE SEQUENCE [LARGE SCALE GENOMIC DNA]</scope>
    <source>
        <strain evidence="3 4">DSM 27563</strain>
    </source>
</reference>
<keyword evidence="1" id="KW-0732">Signal</keyword>
<dbReference type="Gene3D" id="3.30.457.10">
    <property type="entry name" value="Copper amine oxidase-like, N-terminal domain"/>
    <property type="match status" value="1"/>
</dbReference>
<evidence type="ECO:0000313" key="4">
    <source>
        <dbReference type="Proteomes" id="UP001519306"/>
    </source>
</evidence>
<dbReference type="Proteomes" id="UP001519306">
    <property type="component" value="Unassembled WGS sequence"/>
</dbReference>
<evidence type="ECO:0000256" key="1">
    <source>
        <dbReference type="SAM" id="SignalP"/>
    </source>
</evidence>